<proteinExistence type="inferred from homology"/>
<dbReference type="GO" id="GO:0016139">
    <property type="term" value="P:glycoside catabolic process"/>
    <property type="evidence" value="ECO:0007669"/>
    <property type="project" value="TreeGrafter"/>
</dbReference>
<protein>
    <recommendedName>
        <fullName evidence="3">alpha-L-fucosidase</fullName>
        <ecNumber evidence="3">3.2.1.51</ecNumber>
    </recommendedName>
</protein>
<keyword evidence="10" id="KW-1185">Reference proteome</keyword>
<evidence type="ECO:0000256" key="6">
    <source>
        <dbReference type="ARBA" id="ARBA00023295"/>
    </source>
</evidence>
<sequence>MAFEVEPTTGDSSWYTHDRFGMFIHWGLYSLGARHEWMKGREFLTNEQYDKYFKRFDPDLYDPELWAALASDAGMKYFVVTAKHHEGFCLWDSKLTDYKATNTPAGRDLLTPMVEAFRSKGIRTGLYYSLLDWHHRHYTLDVKHPLRYNKEFLEDQKNRDWQQYVDYMHGQARELLTEFGKIDLMFFDFSIPPEQGFAGKGKEDWQSEKLVKLIRELQPHILLNDRLQVKGDITTPEQYQPREWIRLDGRRVVWEACHTFSGSWGYYRDEESWKSVDTLVKMLIDTVSKGGNLLLNVGPTGRGEFDERAIDRLKGIGEWMKRHGRSIYGCTAAPEELKCPEDCRFTYNPANNRLYLHVYSWPFKHIHLRGFSGRVEYAQLLNDASEIRMVQGEETMTMEAGAFNEGRSRDIVTLQLPVKKPNVTVPVIELFLKS</sequence>
<dbReference type="AlphaFoldDB" id="A0A927CRS7"/>
<keyword evidence="4" id="KW-0732">Signal</keyword>
<keyword evidence="6" id="KW-0326">Glycosidase</keyword>
<dbReference type="PRINTS" id="PR00741">
    <property type="entry name" value="GLHYDRLASE29"/>
</dbReference>
<dbReference type="PANTHER" id="PTHR10030">
    <property type="entry name" value="ALPHA-L-FUCOSIDASE"/>
    <property type="match status" value="1"/>
</dbReference>
<organism evidence="9 10">
    <name type="scientific">Paenibacillus arenilitoris</name>
    <dbReference type="NCBI Taxonomy" id="2772299"/>
    <lineage>
        <taxon>Bacteria</taxon>
        <taxon>Bacillati</taxon>
        <taxon>Bacillota</taxon>
        <taxon>Bacilli</taxon>
        <taxon>Bacillales</taxon>
        <taxon>Paenibacillaceae</taxon>
        <taxon>Paenibacillus</taxon>
    </lineage>
</organism>
<dbReference type="GO" id="GO:0005764">
    <property type="term" value="C:lysosome"/>
    <property type="evidence" value="ECO:0007669"/>
    <property type="project" value="TreeGrafter"/>
</dbReference>
<evidence type="ECO:0000256" key="1">
    <source>
        <dbReference type="ARBA" id="ARBA00004071"/>
    </source>
</evidence>
<evidence type="ECO:0000256" key="3">
    <source>
        <dbReference type="ARBA" id="ARBA00012662"/>
    </source>
</evidence>
<dbReference type="GO" id="GO:0006004">
    <property type="term" value="P:fucose metabolic process"/>
    <property type="evidence" value="ECO:0007669"/>
    <property type="project" value="InterPro"/>
</dbReference>
<dbReference type="Proteomes" id="UP000632125">
    <property type="component" value="Unassembled WGS sequence"/>
</dbReference>
<evidence type="ECO:0000256" key="4">
    <source>
        <dbReference type="ARBA" id="ARBA00022729"/>
    </source>
</evidence>
<evidence type="ECO:0000256" key="2">
    <source>
        <dbReference type="ARBA" id="ARBA00007951"/>
    </source>
</evidence>
<evidence type="ECO:0000313" key="9">
    <source>
        <dbReference type="EMBL" id="MBD2871972.1"/>
    </source>
</evidence>
<comment type="function">
    <text evidence="1">Alpha-L-fucosidase is responsible for hydrolyzing the alpha-1,6-linked fucose joined to the reducing-end N-acetylglucosamine of the carbohydrate moieties of glycoproteins.</text>
</comment>
<dbReference type="Gene3D" id="3.20.20.80">
    <property type="entry name" value="Glycosidases"/>
    <property type="match status" value="1"/>
</dbReference>
<feature type="domain" description="Glycoside hydrolase family 29 N-terminal" evidence="8">
    <location>
        <begin position="13"/>
        <end position="324"/>
    </location>
</feature>
<dbReference type="RefSeq" id="WP_190866253.1">
    <property type="nucleotide sequence ID" value="NZ_JACXIY010000039.1"/>
</dbReference>
<dbReference type="SUPFAM" id="SSF51445">
    <property type="entry name" value="(Trans)glycosidases"/>
    <property type="match status" value="1"/>
</dbReference>
<dbReference type="InterPro" id="IPR016286">
    <property type="entry name" value="FUC_metazoa-typ"/>
</dbReference>
<evidence type="ECO:0000256" key="5">
    <source>
        <dbReference type="ARBA" id="ARBA00022801"/>
    </source>
</evidence>
<comment type="similarity">
    <text evidence="2">Belongs to the glycosyl hydrolase 29 family.</text>
</comment>
<dbReference type="PIRSF" id="PIRSF001092">
    <property type="entry name" value="Alpha-L-fucosidase"/>
    <property type="match status" value="1"/>
</dbReference>
<dbReference type="InterPro" id="IPR017853">
    <property type="entry name" value="GH"/>
</dbReference>
<dbReference type="InterPro" id="IPR000933">
    <property type="entry name" value="Glyco_hydro_29"/>
</dbReference>
<dbReference type="EMBL" id="JACXIY010000039">
    <property type="protein sequence ID" value="MBD2871972.1"/>
    <property type="molecule type" value="Genomic_DNA"/>
</dbReference>
<name>A0A927CRS7_9BACL</name>
<gene>
    <name evidence="9" type="ORF">IDH41_25665</name>
</gene>
<dbReference type="SMART" id="SM00812">
    <property type="entry name" value="Alpha_L_fucos"/>
    <property type="match status" value="1"/>
</dbReference>
<evidence type="ECO:0000313" key="10">
    <source>
        <dbReference type="Proteomes" id="UP000632125"/>
    </source>
</evidence>
<dbReference type="GO" id="GO:0004560">
    <property type="term" value="F:alpha-L-fucosidase activity"/>
    <property type="evidence" value="ECO:0007669"/>
    <property type="project" value="InterPro"/>
</dbReference>
<dbReference type="Pfam" id="PF01120">
    <property type="entry name" value="Alpha_L_fucos"/>
    <property type="match status" value="1"/>
</dbReference>
<evidence type="ECO:0000259" key="8">
    <source>
        <dbReference type="Pfam" id="PF01120"/>
    </source>
</evidence>
<reference evidence="9" key="1">
    <citation type="submission" date="2020-09" db="EMBL/GenBank/DDBJ databases">
        <title>A novel bacterium of genus Paenibacillus, isolated from South China Sea.</title>
        <authorList>
            <person name="Huang H."/>
            <person name="Mo K."/>
            <person name="Hu Y."/>
        </authorList>
    </citation>
    <scope>NUCLEOTIDE SEQUENCE</scope>
    <source>
        <strain evidence="9">IB182493</strain>
    </source>
</reference>
<comment type="caution">
    <text evidence="9">The sequence shown here is derived from an EMBL/GenBank/DDBJ whole genome shotgun (WGS) entry which is preliminary data.</text>
</comment>
<dbReference type="InterPro" id="IPR057739">
    <property type="entry name" value="Glyco_hydro_29_N"/>
</dbReference>
<dbReference type="PANTHER" id="PTHR10030:SF37">
    <property type="entry name" value="ALPHA-L-FUCOSIDASE-RELATED"/>
    <property type="match status" value="1"/>
</dbReference>
<keyword evidence="5" id="KW-0378">Hydrolase</keyword>
<evidence type="ECO:0000256" key="7">
    <source>
        <dbReference type="PIRSR" id="PIRSR001092-1"/>
    </source>
</evidence>
<dbReference type="EC" id="3.2.1.51" evidence="3"/>
<accession>A0A927CRS7</accession>
<feature type="site" description="May be important for catalysis" evidence="7">
    <location>
        <position position="257"/>
    </location>
</feature>